<name>A0A328TUJ3_9BACL</name>
<dbReference type="PANTHER" id="PTHR42756">
    <property type="entry name" value="TRANSCRIPTIONAL REGULATOR, MARR"/>
    <property type="match status" value="1"/>
</dbReference>
<keyword evidence="2" id="KW-0238">DNA-binding</keyword>
<dbReference type="OrthoDB" id="2389730at2"/>
<protein>
    <submittedName>
        <fullName evidence="5">MarR family transcriptional regulator</fullName>
    </submittedName>
</protein>
<comment type="caution">
    <text evidence="5">The sequence shown here is derived from an EMBL/GenBank/DDBJ whole genome shotgun (WGS) entry which is preliminary data.</text>
</comment>
<dbReference type="InterPro" id="IPR036388">
    <property type="entry name" value="WH-like_DNA-bd_sf"/>
</dbReference>
<dbReference type="EMBL" id="QLUW01000005">
    <property type="protein sequence ID" value="RAP74177.1"/>
    <property type="molecule type" value="Genomic_DNA"/>
</dbReference>
<dbReference type="PROSITE" id="PS50995">
    <property type="entry name" value="HTH_MARR_2"/>
    <property type="match status" value="1"/>
</dbReference>
<feature type="domain" description="HTH marR-type" evidence="4">
    <location>
        <begin position="1"/>
        <end position="140"/>
    </location>
</feature>
<organism evidence="5 6">
    <name type="scientific">Paenibacillus montanisoli</name>
    <dbReference type="NCBI Taxonomy" id="2081970"/>
    <lineage>
        <taxon>Bacteria</taxon>
        <taxon>Bacillati</taxon>
        <taxon>Bacillota</taxon>
        <taxon>Bacilli</taxon>
        <taxon>Bacillales</taxon>
        <taxon>Paenibacillaceae</taxon>
        <taxon>Paenibacillus</taxon>
    </lineage>
</organism>
<reference evidence="5 6" key="1">
    <citation type="submission" date="2018-06" db="EMBL/GenBank/DDBJ databases">
        <title>Paenibacillus montanisoli sp. nov., isolated from mountain area soil.</title>
        <authorList>
            <person name="Wu M."/>
        </authorList>
    </citation>
    <scope>NUCLEOTIDE SEQUENCE [LARGE SCALE GENOMIC DNA]</scope>
    <source>
        <strain evidence="5 6">RA17</strain>
    </source>
</reference>
<keyword evidence="3" id="KW-0804">Transcription</keyword>
<keyword evidence="6" id="KW-1185">Reference proteome</keyword>
<dbReference type="GO" id="GO:0003700">
    <property type="term" value="F:DNA-binding transcription factor activity"/>
    <property type="evidence" value="ECO:0007669"/>
    <property type="project" value="InterPro"/>
</dbReference>
<dbReference type="InterPro" id="IPR036390">
    <property type="entry name" value="WH_DNA-bd_sf"/>
</dbReference>
<dbReference type="Gene3D" id="1.10.10.10">
    <property type="entry name" value="Winged helix-like DNA-binding domain superfamily/Winged helix DNA-binding domain"/>
    <property type="match status" value="1"/>
</dbReference>
<evidence type="ECO:0000256" key="1">
    <source>
        <dbReference type="ARBA" id="ARBA00023015"/>
    </source>
</evidence>
<evidence type="ECO:0000313" key="5">
    <source>
        <dbReference type="EMBL" id="RAP74177.1"/>
    </source>
</evidence>
<dbReference type="InterPro" id="IPR000835">
    <property type="entry name" value="HTH_MarR-typ"/>
</dbReference>
<dbReference type="GO" id="GO:0003677">
    <property type="term" value="F:DNA binding"/>
    <property type="evidence" value="ECO:0007669"/>
    <property type="project" value="UniProtKB-KW"/>
</dbReference>
<dbReference type="Pfam" id="PF01047">
    <property type="entry name" value="MarR"/>
    <property type="match status" value="1"/>
</dbReference>
<accession>A0A328TUJ3</accession>
<proteinExistence type="predicted"/>
<sequence length="163" mass="18273">MNNDIDVLHRIEHEMAIFIRRAEAARIAYFNATGLDRSTYLLLTHLYDNGPLSIKALADTFQLDISTASRQTASLESKGYVERTASPKDARVSLLQVTSSGSGQLLRVRSIRQSFYTELMQEWTLEETANFCDLLQKFNQTVENYSKSNKNNCGKGGSSPDGQ</sequence>
<evidence type="ECO:0000256" key="3">
    <source>
        <dbReference type="ARBA" id="ARBA00023163"/>
    </source>
</evidence>
<dbReference type="AlphaFoldDB" id="A0A328TUJ3"/>
<dbReference type="SMART" id="SM00347">
    <property type="entry name" value="HTH_MARR"/>
    <property type="match status" value="1"/>
</dbReference>
<dbReference type="RefSeq" id="WP_112884966.1">
    <property type="nucleotide sequence ID" value="NZ_QLUW01000005.1"/>
</dbReference>
<evidence type="ECO:0000259" key="4">
    <source>
        <dbReference type="PROSITE" id="PS50995"/>
    </source>
</evidence>
<dbReference type="PANTHER" id="PTHR42756:SF1">
    <property type="entry name" value="TRANSCRIPTIONAL REPRESSOR OF EMRAB OPERON"/>
    <property type="match status" value="1"/>
</dbReference>
<gene>
    <name evidence="5" type="ORF">DL346_24245</name>
</gene>
<keyword evidence="1" id="KW-0805">Transcription regulation</keyword>
<dbReference type="SUPFAM" id="SSF46785">
    <property type="entry name" value="Winged helix' DNA-binding domain"/>
    <property type="match status" value="1"/>
</dbReference>
<evidence type="ECO:0000313" key="6">
    <source>
        <dbReference type="Proteomes" id="UP000249260"/>
    </source>
</evidence>
<evidence type="ECO:0000256" key="2">
    <source>
        <dbReference type="ARBA" id="ARBA00023125"/>
    </source>
</evidence>
<dbReference type="Proteomes" id="UP000249260">
    <property type="component" value="Unassembled WGS sequence"/>
</dbReference>
<dbReference type="PRINTS" id="PR00598">
    <property type="entry name" value="HTHMARR"/>
</dbReference>